<feature type="transmembrane region" description="Helical" evidence="7">
    <location>
        <begin position="160"/>
        <end position="181"/>
    </location>
</feature>
<feature type="transmembrane region" description="Helical" evidence="7">
    <location>
        <begin position="130"/>
        <end position="148"/>
    </location>
</feature>
<evidence type="ECO:0000256" key="6">
    <source>
        <dbReference type="ARBA" id="ARBA00023136"/>
    </source>
</evidence>
<organism evidence="8 9">
    <name type="scientific">Mariniblastus fucicola</name>
    <dbReference type="NCBI Taxonomy" id="980251"/>
    <lineage>
        <taxon>Bacteria</taxon>
        <taxon>Pseudomonadati</taxon>
        <taxon>Planctomycetota</taxon>
        <taxon>Planctomycetia</taxon>
        <taxon>Pirellulales</taxon>
        <taxon>Pirellulaceae</taxon>
        <taxon>Mariniblastus</taxon>
    </lineage>
</organism>
<evidence type="ECO:0000313" key="8">
    <source>
        <dbReference type="EMBL" id="QEG25027.1"/>
    </source>
</evidence>
<keyword evidence="4" id="KW-0769">Symport</keyword>
<dbReference type="Proteomes" id="UP000322214">
    <property type="component" value="Chromosome"/>
</dbReference>
<dbReference type="GO" id="GO:0015086">
    <property type="term" value="F:cadmium ion transmembrane transporter activity"/>
    <property type="evidence" value="ECO:0007669"/>
    <property type="project" value="TreeGrafter"/>
</dbReference>
<name>A0A5B9PE91_9BACT</name>
<dbReference type="PANTHER" id="PTHR11706:SF33">
    <property type="entry name" value="NATURAL RESISTANCE-ASSOCIATED MACROPHAGE PROTEIN 2"/>
    <property type="match status" value="1"/>
</dbReference>
<feature type="transmembrane region" description="Helical" evidence="7">
    <location>
        <begin position="261"/>
        <end position="282"/>
    </location>
</feature>
<feature type="transmembrane region" description="Helical" evidence="7">
    <location>
        <begin position="21"/>
        <end position="39"/>
    </location>
</feature>
<accession>A0A5B9PE91</accession>
<dbReference type="OrthoDB" id="9787548at2"/>
<sequence>MNEPTLNQHAGSMFQKLKQKIGPAIIVACIVLGPGSILTNSKIGCQFGFSMAWVLVVAGILMLAAIAAAARIGVGLKESPLTELGNRLGRPVAMLTGVTVFLIAACFQFGNNLGVLAGIEALTPLSDTARLGILVALNGVICVCLFGMKRLYQRIEQIMMLMMGLMLLGFVANLVMAQPSISEAISGLVPTLPEGLGSNFLPSVDVENSVDGKKVLFDPWLTIQGLLATTFSIAGAFYQAYLVREKGWGTSDLQNGFLDSVAGTSVLIGVAMMIMLTSATVLKGQVEPGELKSAADVALQLEPLFGSGAKWLFAIGLLAGASSSFLVNSVLGGTLLADGIGKDASLDSVWTKSFTVAALLIGMVVALGTTSEGRVPLIIFAQAMTVLGGPILIASLIYLGNTKTTAGGPTVPRTLTWINWVGAAVVIVLAFRTLVRIYLTLS</sequence>
<evidence type="ECO:0000256" key="7">
    <source>
        <dbReference type="SAM" id="Phobius"/>
    </source>
</evidence>
<feature type="transmembrane region" description="Helical" evidence="7">
    <location>
        <begin position="51"/>
        <end position="70"/>
    </location>
</feature>
<evidence type="ECO:0000256" key="5">
    <source>
        <dbReference type="ARBA" id="ARBA00022989"/>
    </source>
</evidence>
<dbReference type="EMBL" id="CP042912">
    <property type="protein sequence ID" value="QEG25027.1"/>
    <property type="molecule type" value="Genomic_DNA"/>
</dbReference>
<dbReference type="GO" id="GO:0005886">
    <property type="term" value="C:plasma membrane"/>
    <property type="evidence" value="ECO:0007669"/>
    <property type="project" value="TreeGrafter"/>
</dbReference>
<dbReference type="PANTHER" id="PTHR11706">
    <property type="entry name" value="SOLUTE CARRIER PROTEIN FAMILY 11 MEMBER"/>
    <property type="match status" value="1"/>
</dbReference>
<reference evidence="8 9" key="1">
    <citation type="submission" date="2019-08" db="EMBL/GenBank/DDBJ databases">
        <title>Deep-cultivation of Planctomycetes and their phenomic and genomic characterization uncovers novel biology.</title>
        <authorList>
            <person name="Wiegand S."/>
            <person name="Jogler M."/>
            <person name="Boedeker C."/>
            <person name="Pinto D."/>
            <person name="Vollmers J."/>
            <person name="Rivas-Marin E."/>
            <person name="Kohn T."/>
            <person name="Peeters S.H."/>
            <person name="Heuer A."/>
            <person name="Rast P."/>
            <person name="Oberbeckmann S."/>
            <person name="Bunk B."/>
            <person name="Jeske O."/>
            <person name="Meyerdierks A."/>
            <person name="Storesund J.E."/>
            <person name="Kallscheuer N."/>
            <person name="Luecker S."/>
            <person name="Lage O.M."/>
            <person name="Pohl T."/>
            <person name="Merkel B.J."/>
            <person name="Hornburger P."/>
            <person name="Mueller R.-W."/>
            <person name="Bruemmer F."/>
            <person name="Labrenz M."/>
            <person name="Spormann A.M."/>
            <person name="Op den Camp H."/>
            <person name="Overmann J."/>
            <person name="Amann R."/>
            <person name="Jetten M.S.M."/>
            <person name="Mascher T."/>
            <person name="Medema M.H."/>
            <person name="Devos D.P."/>
            <person name="Kaster A.-K."/>
            <person name="Ovreas L."/>
            <person name="Rohde M."/>
            <person name="Galperin M.Y."/>
            <person name="Jogler C."/>
        </authorList>
    </citation>
    <scope>NUCLEOTIDE SEQUENCE [LARGE SCALE GENOMIC DNA]</scope>
    <source>
        <strain evidence="8 9">FC18</strain>
    </source>
</reference>
<feature type="transmembrane region" description="Helical" evidence="7">
    <location>
        <begin position="349"/>
        <end position="369"/>
    </location>
</feature>
<keyword evidence="3 7" id="KW-0812">Transmembrane</keyword>
<evidence type="ECO:0000256" key="3">
    <source>
        <dbReference type="ARBA" id="ARBA00022692"/>
    </source>
</evidence>
<dbReference type="RefSeq" id="WP_075082719.1">
    <property type="nucleotide sequence ID" value="NZ_CP042912.1"/>
</dbReference>
<dbReference type="KEGG" id="mff:MFFC18_49500"/>
<keyword evidence="9" id="KW-1185">Reference proteome</keyword>
<feature type="transmembrane region" description="Helical" evidence="7">
    <location>
        <begin position="220"/>
        <end position="241"/>
    </location>
</feature>
<feature type="transmembrane region" description="Helical" evidence="7">
    <location>
        <begin position="420"/>
        <end position="439"/>
    </location>
</feature>
<evidence type="ECO:0000313" key="9">
    <source>
        <dbReference type="Proteomes" id="UP000322214"/>
    </source>
</evidence>
<proteinExistence type="predicted"/>
<dbReference type="GO" id="GO:0005384">
    <property type="term" value="F:manganese ion transmembrane transporter activity"/>
    <property type="evidence" value="ECO:0007669"/>
    <property type="project" value="TreeGrafter"/>
</dbReference>
<comment type="subcellular location">
    <subcellularLocation>
        <location evidence="1">Membrane</location>
        <topology evidence="1">Multi-pass membrane protein</topology>
    </subcellularLocation>
</comment>
<dbReference type="Pfam" id="PF01566">
    <property type="entry name" value="Nramp"/>
    <property type="match status" value="2"/>
</dbReference>
<evidence type="ECO:0000256" key="2">
    <source>
        <dbReference type="ARBA" id="ARBA00022448"/>
    </source>
</evidence>
<protein>
    <submittedName>
        <fullName evidence="8">Divalent metal cation transporter MntH</fullName>
    </submittedName>
</protein>
<dbReference type="AlphaFoldDB" id="A0A5B9PE91"/>
<dbReference type="STRING" id="980251.GCA_001642875_04915"/>
<feature type="transmembrane region" description="Helical" evidence="7">
    <location>
        <begin position="311"/>
        <end position="337"/>
    </location>
</feature>
<evidence type="ECO:0000256" key="4">
    <source>
        <dbReference type="ARBA" id="ARBA00022847"/>
    </source>
</evidence>
<dbReference type="GO" id="GO:0015293">
    <property type="term" value="F:symporter activity"/>
    <property type="evidence" value="ECO:0007669"/>
    <property type="project" value="UniProtKB-KW"/>
</dbReference>
<dbReference type="InterPro" id="IPR001046">
    <property type="entry name" value="NRAMP_fam"/>
</dbReference>
<keyword evidence="2" id="KW-0813">Transport</keyword>
<dbReference type="NCBIfam" id="NF037982">
    <property type="entry name" value="Nramp_1"/>
    <property type="match status" value="1"/>
</dbReference>
<feature type="transmembrane region" description="Helical" evidence="7">
    <location>
        <begin position="375"/>
        <end position="399"/>
    </location>
</feature>
<evidence type="ECO:0000256" key="1">
    <source>
        <dbReference type="ARBA" id="ARBA00004141"/>
    </source>
</evidence>
<feature type="transmembrane region" description="Helical" evidence="7">
    <location>
        <begin position="91"/>
        <end position="110"/>
    </location>
</feature>
<keyword evidence="5 7" id="KW-1133">Transmembrane helix</keyword>
<gene>
    <name evidence="8" type="primary">mntH_2</name>
    <name evidence="8" type="ORF">MFFC18_49500</name>
</gene>
<keyword evidence="6 7" id="KW-0472">Membrane</keyword>
<dbReference type="GO" id="GO:0034755">
    <property type="term" value="P:iron ion transmembrane transport"/>
    <property type="evidence" value="ECO:0007669"/>
    <property type="project" value="TreeGrafter"/>
</dbReference>